<dbReference type="AlphaFoldDB" id="A0A1Q9DMG7"/>
<keyword evidence="2" id="KW-1185">Reference proteome</keyword>
<dbReference type="OrthoDB" id="10360345at2759"/>
<evidence type="ECO:0000313" key="1">
    <source>
        <dbReference type="EMBL" id="OLP96355.1"/>
    </source>
</evidence>
<comment type="caution">
    <text evidence="1">The sequence shown here is derived from an EMBL/GenBank/DDBJ whole genome shotgun (WGS) entry which is preliminary data.</text>
</comment>
<accession>A0A1Q9DMG7</accession>
<dbReference type="EMBL" id="LSRX01000470">
    <property type="protein sequence ID" value="OLP96355.1"/>
    <property type="molecule type" value="Genomic_DNA"/>
</dbReference>
<organism evidence="1 2">
    <name type="scientific">Symbiodinium microadriaticum</name>
    <name type="common">Dinoflagellate</name>
    <name type="synonym">Zooxanthella microadriatica</name>
    <dbReference type="NCBI Taxonomy" id="2951"/>
    <lineage>
        <taxon>Eukaryota</taxon>
        <taxon>Sar</taxon>
        <taxon>Alveolata</taxon>
        <taxon>Dinophyceae</taxon>
        <taxon>Suessiales</taxon>
        <taxon>Symbiodiniaceae</taxon>
        <taxon>Symbiodinium</taxon>
    </lineage>
</organism>
<evidence type="ECO:0000313" key="2">
    <source>
        <dbReference type="Proteomes" id="UP000186817"/>
    </source>
</evidence>
<protein>
    <submittedName>
        <fullName evidence="1">Uncharacterized protein</fullName>
    </submittedName>
</protein>
<name>A0A1Q9DMG7_SYMMI</name>
<dbReference type="Proteomes" id="UP000186817">
    <property type="component" value="Unassembled WGS sequence"/>
</dbReference>
<gene>
    <name evidence="1" type="ORF">AK812_SmicGene21421</name>
</gene>
<sequence>MRSWLGLGSAEASGGYASGSAPAAEEVVVPPEVDESLLKPRLRTTLHLTGKFANWETTFAASKLQQVPAVEGQSQERVRLKLCVKLNSQSLSFQVVNPEKDWSWRLYPRDAQPLRFTHVSKEGKLVANDPDAVVVAIGDLKAGHGLNFHVVEEPGSIVTVWVEVPIVPVPGEDAVDLDFEGPGARVWYTVEVDDLVDGFMTEQLETVQSYLGV</sequence>
<proteinExistence type="predicted"/>
<reference evidence="1 2" key="1">
    <citation type="submission" date="2016-02" db="EMBL/GenBank/DDBJ databases">
        <title>Genome analysis of coral dinoflagellate symbionts highlights evolutionary adaptations to a symbiotic lifestyle.</title>
        <authorList>
            <person name="Aranda M."/>
            <person name="Li Y."/>
            <person name="Liew Y.J."/>
            <person name="Baumgarten S."/>
            <person name="Simakov O."/>
            <person name="Wilson M."/>
            <person name="Piel J."/>
            <person name="Ashoor H."/>
            <person name="Bougouffa S."/>
            <person name="Bajic V.B."/>
            <person name="Ryu T."/>
            <person name="Ravasi T."/>
            <person name="Bayer T."/>
            <person name="Micklem G."/>
            <person name="Kim H."/>
            <person name="Bhak J."/>
            <person name="Lajeunesse T.C."/>
            <person name="Voolstra C.R."/>
        </authorList>
    </citation>
    <scope>NUCLEOTIDE SEQUENCE [LARGE SCALE GENOMIC DNA]</scope>
    <source>
        <strain evidence="1 2">CCMP2467</strain>
    </source>
</reference>